<keyword evidence="4" id="KW-0378">Hydrolase</keyword>
<dbReference type="PANTHER" id="PTHR31212:SF5">
    <property type="entry name" value="ISOCHORISMATASE FAMILY PROTEIN FAMILY (AFU_ORTHOLOGUE AFUA_3G14500)"/>
    <property type="match status" value="1"/>
</dbReference>
<dbReference type="SUPFAM" id="SSF52499">
    <property type="entry name" value="Isochorismatase-like hydrolases"/>
    <property type="match status" value="1"/>
</dbReference>
<dbReference type="GO" id="GO:0006307">
    <property type="term" value="P:DNA alkylation repair"/>
    <property type="evidence" value="ECO:0007669"/>
    <property type="project" value="InterPro"/>
</dbReference>
<evidence type="ECO:0000256" key="1">
    <source>
        <dbReference type="ARBA" id="ARBA00006336"/>
    </source>
</evidence>
<dbReference type="EMBL" id="MU004230">
    <property type="protein sequence ID" value="KAF2674139.1"/>
    <property type="molecule type" value="Genomic_DNA"/>
</dbReference>
<dbReference type="Pfam" id="PF00857">
    <property type="entry name" value="Isochorismatase"/>
    <property type="match status" value="1"/>
</dbReference>
<sequence length="328" mass="35861">MSQSRSSRSGTGLAAQLTRSAPEVKMYQALVIFGLQEDFLSPDGPLPVDTTTGFVDRILSLVPKFRDRAGLVMWVRAESAADVAADKLPGTEKSAKKFFQALDKELDRTAGGSMENPFQKYDTSPFTTAVQEQVSKADIIVDKKHCSAYSNPGFQITMHTNLIGDVYVCGSISEIDVYAFVRDAASKALKVHIIEDCLGYRNRSRNDHAVRRMVKEMAAKKITSVDIHKELDEPLKQTADADELADILGDKMKVDGEPEPEPPKQDVVRPSRKDIMLPSGILKKQPSTTKIYTRKSRKPISSSSQPPSAPESPAPPTPSASAPPSTEV</sequence>
<dbReference type="PANTHER" id="PTHR31212">
    <property type="entry name" value="ALPHA-KETOGLUTARATE-DEPENDENT DIOXYGENASE ALKB HOMOLOG 3"/>
    <property type="match status" value="1"/>
</dbReference>
<proteinExistence type="inferred from homology"/>
<evidence type="ECO:0000313" key="4">
    <source>
        <dbReference type="EMBL" id="KAF2674139.1"/>
    </source>
</evidence>
<evidence type="ECO:0000313" key="5">
    <source>
        <dbReference type="Proteomes" id="UP000799302"/>
    </source>
</evidence>
<dbReference type="GO" id="GO:0051213">
    <property type="term" value="F:dioxygenase activity"/>
    <property type="evidence" value="ECO:0007669"/>
    <property type="project" value="InterPro"/>
</dbReference>
<dbReference type="InterPro" id="IPR036380">
    <property type="entry name" value="Isochorismatase-like_sf"/>
</dbReference>
<dbReference type="OrthoDB" id="445341at2759"/>
<dbReference type="InterPro" id="IPR000868">
    <property type="entry name" value="Isochorismatase-like_dom"/>
</dbReference>
<feature type="compositionally biased region" description="Basic and acidic residues" evidence="2">
    <location>
        <begin position="252"/>
        <end position="275"/>
    </location>
</feature>
<comment type="similarity">
    <text evidence="1">Belongs to the isochorismatase family.</text>
</comment>
<dbReference type="AlphaFoldDB" id="A0A6A6UPD1"/>
<dbReference type="Gene3D" id="3.40.50.850">
    <property type="entry name" value="Isochorismatase-like"/>
    <property type="match status" value="1"/>
</dbReference>
<evidence type="ECO:0000256" key="2">
    <source>
        <dbReference type="SAM" id="MobiDB-lite"/>
    </source>
</evidence>
<feature type="compositionally biased region" description="Pro residues" evidence="2">
    <location>
        <begin position="307"/>
        <end position="318"/>
    </location>
</feature>
<evidence type="ECO:0000259" key="3">
    <source>
        <dbReference type="Pfam" id="PF00857"/>
    </source>
</evidence>
<accession>A0A6A6UPD1</accession>
<name>A0A6A6UPD1_9PEZI</name>
<feature type="domain" description="Isochorismatase-like" evidence="3">
    <location>
        <begin position="29"/>
        <end position="218"/>
    </location>
</feature>
<organism evidence="4 5">
    <name type="scientific">Microthyrium microscopicum</name>
    <dbReference type="NCBI Taxonomy" id="703497"/>
    <lineage>
        <taxon>Eukaryota</taxon>
        <taxon>Fungi</taxon>
        <taxon>Dikarya</taxon>
        <taxon>Ascomycota</taxon>
        <taxon>Pezizomycotina</taxon>
        <taxon>Dothideomycetes</taxon>
        <taxon>Dothideomycetes incertae sedis</taxon>
        <taxon>Microthyriales</taxon>
        <taxon>Microthyriaceae</taxon>
        <taxon>Microthyrium</taxon>
    </lineage>
</organism>
<feature type="compositionally biased region" description="Low complexity" evidence="2">
    <location>
        <begin position="319"/>
        <end position="328"/>
    </location>
</feature>
<feature type="region of interest" description="Disordered" evidence="2">
    <location>
        <begin position="252"/>
        <end position="328"/>
    </location>
</feature>
<dbReference type="GO" id="GO:0016787">
    <property type="term" value="F:hydrolase activity"/>
    <property type="evidence" value="ECO:0007669"/>
    <property type="project" value="UniProtKB-KW"/>
</dbReference>
<dbReference type="Proteomes" id="UP000799302">
    <property type="component" value="Unassembled WGS sequence"/>
</dbReference>
<gene>
    <name evidence="4" type="ORF">BT63DRAFT_449127</name>
</gene>
<keyword evidence="5" id="KW-1185">Reference proteome</keyword>
<reference evidence="4" key="1">
    <citation type="journal article" date="2020" name="Stud. Mycol.">
        <title>101 Dothideomycetes genomes: a test case for predicting lifestyles and emergence of pathogens.</title>
        <authorList>
            <person name="Haridas S."/>
            <person name="Albert R."/>
            <person name="Binder M."/>
            <person name="Bloem J."/>
            <person name="Labutti K."/>
            <person name="Salamov A."/>
            <person name="Andreopoulos B."/>
            <person name="Baker S."/>
            <person name="Barry K."/>
            <person name="Bills G."/>
            <person name="Bluhm B."/>
            <person name="Cannon C."/>
            <person name="Castanera R."/>
            <person name="Culley D."/>
            <person name="Daum C."/>
            <person name="Ezra D."/>
            <person name="Gonzalez J."/>
            <person name="Henrissat B."/>
            <person name="Kuo A."/>
            <person name="Liang C."/>
            <person name="Lipzen A."/>
            <person name="Lutzoni F."/>
            <person name="Magnuson J."/>
            <person name="Mondo S."/>
            <person name="Nolan M."/>
            <person name="Ohm R."/>
            <person name="Pangilinan J."/>
            <person name="Park H.-J."/>
            <person name="Ramirez L."/>
            <person name="Alfaro M."/>
            <person name="Sun H."/>
            <person name="Tritt A."/>
            <person name="Yoshinaga Y."/>
            <person name="Zwiers L.-H."/>
            <person name="Turgeon B."/>
            <person name="Goodwin S."/>
            <person name="Spatafora J."/>
            <person name="Crous P."/>
            <person name="Grigoriev I."/>
        </authorList>
    </citation>
    <scope>NUCLEOTIDE SEQUENCE</scope>
    <source>
        <strain evidence="4">CBS 115976</strain>
    </source>
</reference>
<dbReference type="InterPro" id="IPR032854">
    <property type="entry name" value="ALKBH3"/>
</dbReference>
<protein>
    <submittedName>
        <fullName evidence="4">Isochorismatase hydrolase</fullName>
    </submittedName>
</protein>